<organism evidence="2 4">
    <name type="scientific">Rhodococcus erythropolis</name>
    <name type="common">Arthrobacter picolinophilus</name>
    <dbReference type="NCBI Taxonomy" id="1833"/>
    <lineage>
        <taxon>Bacteria</taxon>
        <taxon>Bacillati</taxon>
        <taxon>Actinomycetota</taxon>
        <taxon>Actinomycetes</taxon>
        <taxon>Mycobacteriales</taxon>
        <taxon>Nocardiaceae</taxon>
        <taxon>Rhodococcus</taxon>
        <taxon>Rhodococcus erythropolis group</taxon>
    </lineage>
</organism>
<dbReference type="EMBL" id="CP050124">
    <property type="protein sequence ID" value="QIP39664.1"/>
    <property type="molecule type" value="Genomic_DNA"/>
</dbReference>
<name>A0A6G9CRY4_RHOER</name>
<proteinExistence type="predicted"/>
<protein>
    <submittedName>
        <fullName evidence="2">Uncharacterized protein</fullName>
    </submittedName>
</protein>
<gene>
    <name evidence="2" type="ORF">G9444_2420</name>
    <name evidence="3" type="ORF">G9444_2487</name>
</gene>
<evidence type="ECO:0000313" key="3">
    <source>
        <dbReference type="EMBL" id="QIP39731.1"/>
    </source>
</evidence>
<evidence type="ECO:0000313" key="4">
    <source>
        <dbReference type="Proteomes" id="UP000502345"/>
    </source>
</evidence>
<dbReference type="Proteomes" id="UP000502345">
    <property type="component" value="Chromosome"/>
</dbReference>
<accession>A0A6G9CRY4</accession>
<dbReference type="RefSeq" id="WP_166502061.1">
    <property type="nucleotide sequence ID" value="NZ_CP050124.1"/>
</dbReference>
<reference evidence="2 4" key="1">
    <citation type="submission" date="2020-03" db="EMBL/GenBank/DDBJ databases">
        <title>Screen low temperature-resistant strains for efficient degradation of petroleum hydrocarbons under the low temperature.</title>
        <authorList>
            <person name="Wang Y."/>
            <person name="Chen J."/>
        </authorList>
    </citation>
    <scope>NUCLEOTIDE SEQUENCE [LARGE SCALE GENOMIC DNA]</scope>
    <source>
        <strain evidence="2 4">KB1</strain>
    </source>
</reference>
<feature type="region of interest" description="Disordered" evidence="1">
    <location>
        <begin position="1"/>
        <end position="23"/>
    </location>
</feature>
<evidence type="ECO:0000313" key="2">
    <source>
        <dbReference type="EMBL" id="QIP39664.1"/>
    </source>
</evidence>
<sequence length="87" mass="9631">MSAEKSRPRCTGTGDAITNRKEKRMHIQDITPELQEAVDRFDDVFDFHYPHLRVAGTVGVVNEGCTVEALDAATDLFIDSLPVSVIL</sequence>
<dbReference type="EMBL" id="CP050124">
    <property type="protein sequence ID" value="QIP39731.1"/>
    <property type="molecule type" value="Genomic_DNA"/>
</dbReference>
<dbReference type="AlphaFoldDB" id="A0A6G9CRY4"/>
<evidence type="ECO:0000256" key="1">
    <source>
        <dbReference type="SAM" id="MobiDB-lite"/>
    </source>
</evidence>